<sequence>MPTFIMCTGFMMVMHVLSKGSISVDILIAEYLITQTQGRFSRVSREGDNADHDVEDHILDQIERDPKSSTRALAVQFEVSQWKVWKTIKLAGLHPYHFTRVQALEERDGQARVDFARWLLNNDVEDPNLFSRILWTDESTFTREGIFNTLADLGGMAPYAPPWHP</sequence>
<protein>
    <recommendedName>
        <fullName evidence="4">Transposase</fullName>
    </recommendedName>
</protein>
<evidence type="ECO:0000256" key="1">
    <source>
        <dbReference type="SAM" id="SignalP"/>
    </source>
</evidence>
<dbReference type="PANTHER" id="PTHR47326">
    <property type="entry name" value="TRANSPOSABLE ELEMENT TC3 TRANSPOSASE-LIKE PROTEIN"/>
    <property type="match status" value="1"/>
</dbReference>
<dbReference type="AlphaFoldDB" id="A0AAV8Y018"/>
<comment type="caution">
    <text evidence="2">The sequence shown here is derived from an EMBL/GenBank/DDBJ whole genome shotgun (WGS) entry which is preliminary data.</text>
</comment>
<name>A0AAV8Y018_9CUCU</name>
<accession>A0AAV8Y018</accession>
<evidence type="ECO:0000313" key="3">
    <source>
        <dbReference type="Proteomes" id="UP001162162"/>
    </source>
</evidence>
<keyword evidence="3" id="KW-1185">Reference proteome</keyword>
<dbReference type="EMBL" id="JAPWTK010000288">
    <property type="protein sequence ID" value="KAJ8943468.1"/>
    <property type="molecule type" value="Genomic_DNA"/>
</dbReference>
<reference evidence="2" key="1">
    <citation type="journal article" date="2023" name="Insect Mol. Biol.">
        <title>Genome sequencing provides insights into the evolution of gene families encoding plant cell wall-degrading enzymes in longhorned beetles.</title>
        <authorList>
            <person name="Shin N.R."/>
            <person name="Okamura Y."/>
            <person name="Kirsch R."/>
            <person name="Pauchet Y."/>
        </authorList>
    </citation>
    <scope>NUCLEOTIDE SEQUENCE</scope>
    <source>
        <strain evidence="2">AMC_N1</strain>
    </source>
</reference>
<feature type="signal peptide" evidence="1">
    <location>
        <begin position="1"/>
        <end position="18"/>
    </location>
</feature>
<gene>
    <name evidence="2" type="ORF">NQ318_006320</name>
</gene>
<dbReference type="PANTHER" id="PTHR47326:SF1">
    <property type="entry name" value="HTH PSQ-TYPE DOMAIN-CONTAINING PROTEIN"/>
    <property type="match status" value="1"/>
</dbReference>
<proteinExistence type="predicted"/>
<evidence type="ECO:0008006" key="4">
    <source>
        <dbReference type="Google" id="ProtNLM"/>
    </source>
</evidence>
<feature type="chain" id="PRO_5043485386" description="Transposase" evidence="1">
    <location>
        <begin position="19"/>
        <end position="165"/>
    </location>
</feature>
<evidence type="ECO:0000313" key="2">
    <source>
        <dbReference type="EMBL" id="KAJ8943468.1"/>
    </source>
</evidence>
<keyword evidence="1" id="KW-0732">Signal</keyword>
<organism evidence="2 3">
    <name type="scientific">Aromia moschata</name>
    <dbReference type="NCBI Taxonomy" id="1265417"/>
    <lineage>
        <taxon>Eukaryota</taxon>
        <taxon>Metazoa</taxon>
        <taxon>Ecdysozoa</taxon>
        <taxon>Arthropoda</taxon>
        <taxon>Hexapoda</taxon>
        <taxon>Insecta</taxon>
        <taxon>Pterygota</taxon>
        <taxon>Neoptera</taxon>
        <taxon>Endopterygota</taxon>
        <taxon>Coleoptera</taxon>
        <taxon>Polyphaga</taxon>
        <taxon>Cucujiformia</taxon>
        <taxon>Chrysomeloidea</taxon>
        <taxon>Cerambycidae</taxon>
        <taxon>Cerambycinae</taxon>
        <taxon>Callichromatini</taxon>
        <taxon>Aromia</taxon>
    </lineage>
</organism>
<dbReference type="Proteomes" id="UP001162162">
    <property type="component" value="Unassembled WGS sequence"/>
</dbReference>